<dbReference type="AlphaFoldDB" id="K3X256"/>
<evidence type="ECO:0000256" key="1">
    <source>
        <dbReference type="SAM" id="Phobius"/>
    </source>
</evidence>
<accession>K3X256</accession>
<dbReference type="Proteomes" id="UP000019132">
    <property type="component" value="Unassembled WGS sequence"/>
</dbReference>
<dbReference type="VEuPathDB" id="FungiDB:PYU1_G011280"/>
<dbReference type="InParanoid" id="K3X256"/>
<reference evidence="2" key="3">
    <citation type="submission" date="2015-02" db="UniProtKB">
        <authorList>
            <consortium name="EnsemblProtists"/>
        </authorList>
    </citation>
    <scope>IDENTIFICATION</scope>
    <source>
        <strain evidence="2">DAOM BR144</strain>
    </source>
</reference>
<reference evidence="3" key="2">
    <citation type="submission" date="2010-04" db="EMBL/GenBank/DDBJ databases">
        <authorList>
            <person name="Buell R."/>
            <person name="Hamilton J."/>
            <person name="Hostetler J."/>
        </authorList>
    </citation>
    <scope>NUCLEOTIDE SEQUENCE [LARGE SCALE GENOMIC DNA]</scope>
    <source>
        <strain evidence="3">DAOM:BR144</strain>
    </source>
</reference>
<keyword evidence="1" id="KW-0472">Membrane</keyword>
<feature type="transmembrane region" description="Helical" evidence="1">
    <location>
        <begin position="47"/>
        <end position="68"/>
    </location>
</feature>
<dbReference type="EMBL" id="GL376562">
    <property type="status" value="NOT_ANNOTATED_CDS"/>
    <property type="molecule type" value="Genomic_DNA"/>
</dbReference>
<protein>
    <submittedName>
        <fullName evidence="2">Uncharacterized protein</fullName>
    </submittedName>
</protein>
<dbReference type="HOGENOM" id="CLU_2008437_0_0_1"/>
<name>K3X256_GLOUD</name>
<evidence type="ECO:0000313" key="2">
    <source>
        <dbReference type="EnsemblProtists" id="PYU1_T011305"/>
    </source>
</evidence>
<dbReference type="EnsemblProtists" id="PYU1_T011305">
    <property type="protein sequence ID" value="PYU1_T011305"/>
    <property type="gene ID" value="PYU1_G011280"/>
</dbReference>
<keyword evidence="3" id="KW-1185">Reference proteome</keyword>
<proteinExistence type="predicted"/>
<keyword evidence="1" id="KW-1133">Transmembrane helix</keyword>
<organism evidence="2 3">
    <name type="scientific">Globisporangium ultimum (strain ATCC 200006 / CBS 805.95 / DAOM BR144)</name>
    <name type="common">Pythium ultimum</name>
    <dbReference type="NCBI Taxonomy" id="431595"/>
    <lineage>
        <taxon>Eukaryota</taxon>
        <taxon>Sar</taxon>
        <taxon>Stramenopiles</taxon>
        <taxon>Oomycota</taxon>
        <taxon>Peronosporomycetes</taxon>
        <taxon>Pythiales</taxon>
        <taxon>Pythiaceae</taxon>
        <taxon>Globisporangium</taxon>
    </lineage>
</organism>
<sequence length="116" mass="12928">MGAETGTSLLPNVALLAFGFLLGRVQFLPIAMQLVDEVSALSTTRKVAISVLFAALIALYVLVFLLPLDWIARKEATRARQCLHDTPTSFRRELRRRGSYSMSYVTDIKAHVFARS</sequence>
<feature type="transmembrane region" description="Helical" evidence="1">
    <location>
        <begin position="12"/>
        <end position="35"/>
    </location>
</feature>
<evidence type="ECO:0000313" key="3">
    <source>
        <dbReference type="Proteomes" id="UP000019132"/>
    </source>
</evidence>
<reference evidence="3" key="1">
    <citation type="journal article" date="2010" name="Genome Biol.">
        <title>Genome sequence of the necrotrophic plant pathogen Pythium ultimum reveals original pathogenicity mechanisms and effector repertoire.</title>
        <authorList>
            <person name="Levesque C.A."/>
            <person name="Brouwer H."/>
            <person name="Cano L."/>
            <person name="Hamilton J.P."/>
            <person name="Holt C."/>
            <person name="Huitema E."/>
            <person name="Raffaele S."/>
            <person name="Robideau G.P."/>
            <person name="Thines M."/>
            <person name="Win J."/>
            <person name="Zerillo M.M."/>
            <person name="Beakes G.W."/>
            <person name="Boore J.L."/>
            <person name="Busam D."/>
            <person name="Dumas B."/>
            <person name="Ferriera S."/>
            <person name="Fuerstenberg S.I."/>
            <person name="Gachon C.M."/>
            <person name="Gaulin E."/>
            <person name="Govers F."/>
            <person name="Grenville-Briggs L."/>
            <person name="Horner N."/>
            <person name="Hostetler J."/>
            <person name="Jiang R.H."/>
            <person name="Johnson J."/>
            <person name="Krajaejun T."/>
            <person name="Lin H."/>
            <person name="Meijer H.J."/>
            <person name="Moore B."/>
            <person name="Morris P."/>
            <person name="Phuntmart V."/>
            <person name="Puiu D."/>
            <person name="Shetty J."/>
            <person name="Stajich J.E."/>
            <person name="Tripathy S."/>
            <person name="Wawra S."/>
            <person name="van West P."/>
            <person name="Whitty B.R."/>
            <person name="Coutinho P.M."/>
            <person name="Henrissat B."/>
            <person name="Martin F."/>
            <person name="Thomas P.D."/>
            <person name="Tyler B.M."/>
            <person name="De Vries R.P."/>
            <person name="Kamoun S."/>
            <person name="Yandell M."/>
            <person name="Tisserat N."/>
            <person name="Buell C.R."/>
        </authorList>
    </citation>
    <scope>NUCLEOTIDE SEQUENCE</scope>
    <source>
        <strain evidence="3">DAOM:BR144</strain>
    </source>
</reference>
<dbReference type="eggNOG" id="ENOG502S627">
    <property type="taxonomic scope" value="Eukaryota"/>
</dbReference>
<dbReference type="OMA" id="YSMSYVT"/>
<keyword evidence="1" id="KW-0812">Transmembrane</keyword>